<name>A0A401S775_CHIPU</name>
<dbReference type="InterPro" id="IPR033116">
    <property type="entry name" value="TRYPSIN_SER"/>
</dbReference>
<dbReference type="GO" id="GO:0016020">
    <property type="term" value="C:membrane"/>
    <property type="evidence" value="ECO:0007669"/>
    <property type="project" value="InterPro"/>
</dbReference>
<dbReference type="InterPro" id="IPR001314">
    <property type="entry name" value="Peptidase_S1A"/>
</dbReference>
<comment type="caution">
    <text evidence="12">The sequence shown here is derived from an EMBL/GenBank/DDBJ whole genome shotgun (WGS) entry which is preliminary data.</text>
</comment>
<evidence type="ECO:0000256" key="7">
    <source>
        <dbReference type="RuleBase" id="RU363034"/>
    </source>
</evidence>
<evidence type="ECO:0000313" key="13">
    <source>
        <dbReference type="Proteomes" id="UP000287033"/>
    </source>
</evidence>
<dbReference type="SUPFAM" id="SSF50494">
    <property type="entry name" value="Trypsin-like serine proteases"/>
    <property type="match status" value="1"/>
</dbReference>
<dbReference type="SUPFAM" id="SSF56487">
    <property type="entry name" value="SRCR-like"/>
    <property type="match status" value="1"/>
</dbReference>
<dbReference type="OrthoDB" id="5979691at2759"/>
<keyword evidence="13" id="KW-1185">Reference proteome</keyword>
<gene>
    <name evidence="12" type="ORF">chiPu_0004662</name>
</gene>
<dbReference type="STRING" id="137246.A0A401S775"/>
<feature type="domain" description="SRCR" evidence="11">
    <location>
        <begin position="178"/>
        <end position="238"/>
    </location>
</feature>
<evidence type="ECO:0000256" key="5">
    <source>
        <dbReference type="ARBA" id="ARBA00023180"/>
    </source>
</evidence>
<evidence type="ECO:0000256" key="3">
    <source>
        <dbReference type="ARBA" id="ARBA00022825"/>
    </source>
</evidence>
<dbReference type="InterPro" id="IPR043504">
    <property type="entry name" value="Peptidase_S1_PA_chymotrypsin"/>
</dbReference>
<keyword evidence="9" id="KW-0812">Transmembrane</keyword>
<dbReference type="GO" id="GO:0006508">
    <property type="term" value="P:proteolysis"/>
    <property type="evidence" value="ECO:0007669"/>
    <property type="project" value="UniProtKB-KW"/>
</dbReference>
<dbReference type="PROSITE" id="PS00134">
    <property type="entry name" value="TRYPSIN_HIS"/>
    <property type="match status" value="1"/>
</dbReference>
<dbReference type="PROSITE" id="PS50240">
    <property type="entry name" value="TRYPSIN_DOM"/>
    <property type="match status" value="1"/>
</dbReference>
<dbReference type="PROSITE" id="PS50287">
    <property type="entry name" value="SRCR_2"/>
    <property type="match status" value="1"/>
</dbReference>
<keyword evidence="5" id="KW-0325">Glycoprotein</keyword>
<dbReference type="InterPro" id="IPR036772">
    <property type="entry name" value="SRCR-like_dom_sf"/>
</dbReference>
<dbReference type="Pfam" id="PF15494">
    <property type="entry name" value="SRCR_2"/>
    <property type="match status" value="1"/>
</dbReference>
<dbReference type="CDD" id="cd00190">
    <property type="entry name" value="Tryp_SPc"/>
    <property type="match status" value="1"/>
</dbReference>
<organism evidence="12 13">
    <name type="scientific">Chiloscyllium punctatum</name>
    <name type="common">Brownbanded bambooshark</name>
    <name type="synonym">Hemiscyllium punctatum</name>
    <dbReference type="NCBI Taxonomy" id="137246"/>
    <lineage>
        <taxon>Eukaryota</taxon>
        <taxon>Metazoa</taxon>
        <taxon>Chordata</taxon>
        <taxon>Craniata</taxon>
        <taxon>Vertebrata</taxon>
        <taxon>Chondrichthyes</taxon>
        <taxon>Elasmobranchii</taxon>
        <taxon>Galeomorphii</taxon>
        <taxon>Galeoidea</taxon>
        <taxon>Orectolobiformes</taxon>
        <taxon>Hemiscylliidae</taxon>
        <taxon>Chiloscyllium</taxon>
    </lineage>
</organism>
<evidence type="ECO:0000256" key="4">
    <source>
        <dbReference type="ARBA" id="ARBA00023157"/>
    </source>
</evidence>
<dbReference type="InterPro" id="IPR018114">
    <property type="entry name" value="TRYPSIN_HIS"/>
</dbReference>
<keyword evidence="9" id="KW-0472">Membrane</keyword>
<keyword evidence="4" id="KW-1015">Disulfide bond</keyword>
<dbReference type="GO" id="GO:0004252">
    <property type="term" value="F:serine-type endopeptidase activity"/>
    <property type="evidence" value="ECO:0007669"/>
    <property type="project" value="InterPro"/>
</dbReference>
<evidence type="ECO:0000259" key="10">
    <source>
        <dbReference type="PROSITE" id="PS50240"/>
    </source>
</evidence>
<keyword evidence="1 7" id="KW-0645">Protease</keyword>
<dbReference type="FunFam" id="2.40.10.10:FF:000003">
    <property type="entry name" value="Transmembrane serine protease 3"/>
    <property type="match status" value="1"/>
</dbReference>
<reference evidence="12 13" key="1">
    <citation type="journal article" date="2018" name="Nat. Ecol. Evol.">
        <title>Shark genomes provide insights into elasmobranch evolution and the origin of vertebrates.</title>
        <authorList>
            <person name="Hara Y"/>
            <person name="Yamaguchi K"/>
            <person name="Onimaru K"/>
            <person name="Kadota M"/>
            <person name="Koyanagi M"/>
            <person name="Keeley SD"/>
            <person name="Tatsumi K"/>
            <person name="Tanaka K"/>
            <person name="Motone F"/>
            <person name="Kageyama Y"/>
            <person name="Nozu R"/>
            <person name="Adachi N"/>
            <person name="Nishimura O"/>
            <person name="Nakagawa R"/>
            <person name="Tanegashima C"/>
            <person name="Kiyatake I"/>
            <person name="Matsumoto R"/>
            <person name="Murakumo K"/>
            <person name="Nishida K"/>
            <person name="Terakita A"/>
            <person name="Kuratani S"/>
            <person name="Sato K"/>
            <person name="Hyodo S Kuraku.S."/>
        </authorList>
    </citation>
    <scope>NUCLEOTIDE SEQUENCE [LARGE SCALE GENOMIC DNA]</scope>
</reference>
<dbReference type="PROSITE" id="PS00135">
    <property type="entry name" value="TRYPSIN_SER"/>
    <property type="match status" value="1"/>
</dbReference>
<evidence type="ECO:0000313" key="12">
    <source>
        <dbReference type="EMBL" id="GCC26247.1"/>
    </source>
</evidence>
<dbReference type="PANTHER" id="PTHR24252">
    <property type="entry name" value="ACROSIN-RELATED"/>
    <property type="match status" value="1"/>
</dbReference>
<dbReference type="EMBL" id="BEZZ01000115">
    <property type="protein sequence ID" value="GCC26247.1"/>
    <property type="molecule type" value="Genomic_DNA"/>
</dbReference>
<comment type="caution">
    <text evidence="6">Lacks conserved residue(s) required for the propagation of feature annotation.</text>
</comment>
<dbReference type="PRINTS" id="PR00722">
    <property type="entry name" value="CHYMOTRYPSIN"/>
</dbReference>
<feature type="region of interest" description="Disordered" evidence="8">
    <location>
        <begin position="166"/>
        <end position="192"/>
    </location>
</feature>
<evidence type="ECO:0008006" key="14">
    <source>
        <dbReference type="Google" id="ProtNLM"/>
    </source>
</evidence>
<dbReference type="SMART" id="SM00202">
    <property type="entry name" value="SR"/>
    <property type="match status" value="1"/>
</dbReference>
<dbReference type="InterPro" id="IPR001190">
    <property type="entry name" value="SRCR"/>
</dbReference>
<evidence type="ECO:0000256" key="6">
    <source>
        <dbReference type="PROSITE-ProRule" id="PRU00196"/>
    </source>
</evidence>
<dbReference type="OMA" id="SCMYNGA"/>
<dbReference type="Gene3D" id="3.10.250.10">
    <property type="entry name" value="SRCR-like domain"/>
    <property type="match status" value="1"/>
</dbReference>
<feature type="domain" description="Peptidase S1" evidence="10">
    <location>
        <begin position="304"/>
        <end position="539"/>
    </location>
</feature>
<protein>
    <recommendedName>
        <fullName evidence="14">Peptidase S1 domain-containing protein</fullName>
    </recommendedName>
</protein>
<sequence length="546" mass="60609">MNLNVESSGTMQTVEPQGEIIPLIKATATDTSPAQISGDCTQSSKCIELQAMGVPLLAQSKLEAPELPAQDSSLGSELTVPASKEDSYLTTKPIEPQAVPLLEAPIAEGPPEAVRRRRWRRRFRPRRRPPRATKRILVLLCAVTIFSAIVVGIYFVVKHLERPIENKNSIPTGGNKPTTLCNGTDTYDSSTPSSAVSFRINTENSLLEIHHQSWQAWLPVCDERWNSSLGKLMCRYMGRIKYLNSSETPVSEIGPNYTQGFVEVSDGYNRDLEKMWSYRASCASGKVIKLKCSACGEKHDFSMIIGGQEAEKGNWPWQVTLYNNYQHMCGGSIIDGYWIITAAHCLHRSPHPYSWLVYAGVLDRQTILFSSVTSYSVEKIIYHDDYDDDTHDSDIALMKLKKPVEFSDTVRAVCLPGYNQQITPGKQCWITGWGHAKLDAYQTENILKEASVPIISTELCNSSCMYNGAITSRMFCAGYKEGKVDACQGDSGGPLVCENVQAWQLTGVVSWGIGCAEANHPGVYTKVSEFLDWIYSTIEHLDTSAF</sequence>
<dbReference type="PANTHER" id="PTHR24252:SF27">
    <property type="entry name" value="TRANSMEMBRANE PROTEASE SERINE 3-LIKE"/>
    <property type="match status" value="1"/>
</dbReference>
<dbReference type="SMART" id="SM00020">
    <property type="entry name" value="Tryp_SPc"/>
    <property type="match status" value="1"/>
</dbReference>
<keyword evidence="3 7" id="KW-0720">Serine protease</keyword>
<evidence type="ECO:0000256" key="8">
    <source>
        <dbReference type="SAM" id="MobiDB-lite"/>
    </source>
</evidence>
<evidence type="ECO:0000256" key="2">
    <source>
        <dbReference type="ARBA" id="ARBA00022801"/>
    </source>
</evidence>
<proteinExistence type="predicted"/>
<evidence type="ECO:0000259" key="11">
    <source>
        <dbReference type="PROSITE" id="PS50287"/>
    </source>
</evidence>
<dbReference type="Gene3D" id="2.40.10.10">
    <property type="entry name" value="Trypsin-like serine proteases"/>
    <property type="match status" value="2"/>
</dbReference>
<dbReference type="Proteomes" id="UP000287033">
    <property type="component" value="Unassembled WGS sequence"/>
</dbReference>
<dbReference type="AlphaFoldDB" id="A0A401S775"/>
<feature type="transmembrane region" description="Helical" evidence="9">
    <location>
        <begin position="136"/>
        <end position="157"/>
    </location>
</feature>
<keyword evidence="9" id="KW-1133">Transmembrane helix</keyword>
<evidence type="ECO:0000256" key="9">
    <source>
        <dbReference type="SAM" id="Phobius"/>
    </source>
</evidence>
<dbReference type="Pfam" id="PF00089">
    <property type="entry name" value="Trypsin"/>
    <property type="match status" value="1"/>
</dbReference>
<keyword evidence="2 7" id="KW-0378">Hydrolase</keyword>
<dbReference type="InterPro" id="IPR009003">
    <property type="entry name" value="Peptidase_S1_PA"/>
</dbReference>
<accession>A0A401S775</accession>
<dbReference type="InterPro" id="IPR001254">
    <property type="entry name" value="Trypsin_dom"/>
</dbReference>
<evidence type="ECO:0000256" key="1">
    <source>
        <dbReference type="ARBA" id="ARBA00022670"/>
    </source>
</evidence>